<comment type="caution">
    <text evidence="1">The sequence shown here is derived from an EMBL/GenBank/DDBJ whole genome shotgun (WGS) entry which is preliminary data.</text>
</comment>
<organism evidence="1 2">
    <name type="scientific">Planktothrix paucivesiculata PCC 9631</name>
    <dbReference type="NCBI Taxonomy" id="671071"/>
    <lineage>
        <taxon>Bacteria</taxon>
        <taxon>Bacillati</taxon>
        <taxon>Cyanobacteriota</taxon>
        <taxon>Cyanophyceae</taxon>
        <taxon>Oscillatoriophycideae</taxon>
        <taxon>Oscillatoriales</taxon>
        <taxon>Microcoleaceae</taxon>
        <taxon>Planktothrix</taxon>
    </lineage>
</organism>
<proteinExistence type="predicted"/>
<name>A0A7Z9DWU8_9CYAN</name>
<dbReference type="EMBL" id="CZCS02000024">
    <property type="protein sequence ID" value="VXD15333.1"/>
    <property type="molecule type" value="Genomic_DNA"/>
</dbReference>
<dbReference type="Proteomes" id="UP000182190">
    <property type="component" value="Unassembled WGS sequence"/>
</dbReference>
<dbReference type="RefSeq" id="WP_083616322.1">
    <property type="nucleotide sequence ID" value="NZ_LR734982.1"/>
</dbReference>
<reference evidence="1" key="1">
    <citation type="submission" date="2019-10" db="EMBL/GenBank/DDBJ databases">
        <authorList>
            <consortium name="Genoscope - CEA"/>
            <person name="William W."/>
        </authorList>
    </citation>
    <scope>NUCLEOTIDE SEQUENCE [LARGE SCALE GENOMIC DNA]</scope>
    <source>
        <strain evidence="1">BBR_PRJEB10994</strain>
    </source>
</reference>
<gene>
    <name evidence="1" type="ORF">PL9631_120065</name>
</gene>
<keyword evidence="2" id="KW-1185">Reference proteome</keyword>
<sequence>MSLPECIILQQEAANPATSCERLVQLSQRSTELSRLVANNCNAPSEVLKKLGMSADLTTRHLVATNQNTPKETLIELLNEFPKPVLSNPQFRVLCLNYPQLLHQIPIATLRLLVQFNTAPESFLYWAENHSEPDILAGLDFSTNPGLSS</sequence>
<evidence type="ECO:0000313" key="1">
    <source>
        <dbReference type="EMBL" id="VXD15333.1"/>
    </source>
</evidence>
<evidence type="ECO:0000313" key="2">
    <source>
        <dbReference type="Proteomes" id="UP000182190"/>
    </source>
</evidence>
<dbReference type="AlphaFoldDB" id="A0A7Z9DWU8"/>
<evidence type="ECO:0008006" key="3">
    <source>
        <dbReference type="Google" id="ProtNLM"/>
    </source>
</evidence>
<protein>
    <recommendedName>
        <fullName evidence="3">Leucine rich repeat variant</fullName>
    </recommendedName>
</protein>
<dbReference type="OrthoDB" id="456495at2"/>
<accession>A0A7Z9DWU8</accession>
<dbReference type="Gene3D" id="1.25.10.10">
    <property type="entry name" value="Leucine-rich Repeat Variant"/>
    <property type="match status" value="1"/>
</dbReference>
<dbReference type="InterPro" id="IPR011989">
    <property type="entry name" value="ARM-like"/>
</dbReference>